<evidence type="ECO:0000256" key="7">
    <source>
        <dbReference type="SAM" id="MobiDB-lite"/>
    </source>
</evidence>
<dbReference type="KEGG" id="mpsy:CEK71_21685"/>
<accession>A0A1Z4C4L4</accession>
<reference evidence="8 9" key="1">
    <citation type="submission" date="2017-06" db="EMBL/GenBank/DDBJ databases">
        <title>Genome Sequencing of the methanotroph Methylovulum psychrotolerants str. HV10-M2 isolated from a high-altitude environment.</title>
        <authorList>
            <person name="Mateos-Rivera A."/>
        </authorList>
    </citation>
    <scope>NUCLEOTIDE SEQUENCE [LARGE SCALE GENOMIC DNA]</scope>
    <source>
        <strain evidence="8 9">HV10_M2</strain>
    </source>
</reference>
<evidence type="ECO:0000256" key="4">
    <source>
        <dbReference type="ARBA" id="ARBA00023125"/>
    </source>
</evidence>
<dbReference type="InterPro" id="IPR019661">
    <property type="entry name" value="RepA2"/>
</dbReference>
<evidence type="ECO:0000256" key="2">
    <source>
        <dbReference type="ARBA" id="ARBA00022689"/>
    </source>
</evidence>
<protein>
    <recommendedName>
        <fullName evidence="6">Protein CopB</fullName>
    </recommendedName>
</protein>
<dbReference type="Proteomes" id="UP000197019">
    <property type="component" value="Chromosome"/>
</dbReference>
<name>A0A1Z4C4L4_9GAMM</name>
<evidence type="ECO:0000256" key="1">
    <source>
        <dbReference type="ARBA" id="ARBA00022491"/>
    </source>
</evidence>
<evidence type="ECO:0000313" key="8">
    <source>
        <dbReference type="EMBL" id="ASF48459.1"/>
    </source>
</evidence>
<keyword evidence="9" id="KW-1185">Reference proteome</keyword>
<dbReference type="GO" id="GO:0003677">
    <property type="term" value="F:DNA binding"/>
    <property type="evidence" value="ECO:0007669"/>
    <property type="project" value="UniProtKB-KW"/>
</dbReference>
<proteinExistence type="predicted"/>
<gene>
    <name evidence="8" type="ORF">CEK71_21685</name>
</gene>
<sequence>MKDPNDQKTQDMLKEPPKTNAERQKAYREKRKSLDSQRLEVFIDKGVSDMLADMVGAAGESQKAILTALIEKEYKRLYAVKNSKLKKYIDSKSNADKKETLDL</sequence>
<keyword evidence="3" id="KW-0805">Transcription regulation</keyword>
<evidence type="ECO:0000256" key="5">
    <source>
        <dbReference type="ARBA" id="ARBA00023163"/>
    </source>
</evidence>
<dbReference type="EMBL" id="CP022129">
    <property type="protein sequence ID" value="ASF48459.1"/>
    <property type="molecule type" value="Genomic_DNA"/>
</dbReference>
<dbReference type="RefSeq" id="WP_005166290.1">
    <property type="nucleotide sequence ID" value="NZ_CP022129.1"/>
</dbReference>
<dbReference type="OrthoDB" id="9996114at2"/>
<evidence type="ECO:0000256" key="3">
    <source>
        <dbReference type="ARBA" id="ARBA00023015"/>
    </source>
</evidence>
<dbReference type="GO" id="GO:0006276">
    <property type="term" value="P:plasmid maintenance"/>
    <property type="evidence" value="ECO:0007669"/>
    <property type="project" value="UniProtKB-KW"/>
</dbReference>
<keyword evidence="5" id="KW-0804">Transcription</keyword>
<organism evidence="8 9">
    <name type="scientific">Methylovulum psychrotolerans</name>
    <dbReference type="NCBI Taxonomy" id="1704499"/>
    <lineage>
        <taxon>Bacteria</taxon>
        <taxon>Pseudomonadati</taxon>
        <taxon>Pseudomonadota</taxon>
        <taxon>Gammaproteobacteria</taxon>
        <taxon>Methylococcales</taxon>
        <taxon>Methylococcaceae</taxon>
        <taxon>Methylovulum</taxon>
    </lineage>
</organism>
<keyword evidence="4" id="KW-0238">DNA-binding</keyword>
<evidence type="ECO:0000313" key="9">
    <source>
        <dbReference type="Proteomes" id="UP000197019"/>
    </source>
</evidence>
<feature type="region of interest" description="Disordered" evidence="7">
    <location>
        <begin position="1"/>
        <end position="34"/>
    </location>
</feature>
<evidence type="ECO:0000256" key="6">
    <source>
        <dbReference type="ARBA" id="ARBA00031853"/>
    </source>
</evidence>
<keyword evidence="1" id="KW-0678">Repressor</keyword>
<dbReference type="AlphaFoldDB" id="A0A1Z4C4L4"/>
<keyword evidence="2" id="KW-0615">Plasmid copy control</keyword>
<dbReference type="Pfam" id="PF10723">
    <property type="entry name" value="RepB-RCR_reg"/>
    <property type="match status" value="1"/>
</dbReference>